<feature type="region of interest" description="Disordered" evidence="1">
    <location>
        <begin position="1"/>
        <end position="266"/>
    </location>
</feature>
<proteinExistence type="predicted"/>
<sequence>MHDPSSQTSHTEYEHESEHTVSSYEHEANTTPQPENTSTASLDPFHSESSFLPAQAISSTPAAKSRSRIERHEQNPHDTFTTQGSDPSWTASLESPMVRLDRDLREFTRAEQMSGSDTMDSSQDYVDNTFDETIHARSSRYTQSQEADINQTPSELRTRSPSPSKGRSRAQSSLRVDVLRSGAATSPLKVRKPKTPVTVSKNPYLPSGTKPRDWSGVVDLRDPNVLTPRRPSARGENILNRKGDMPDDDDDDDWDLPPGMSPPMMMDIARLPQLGRTPGKEAAARIGRDLVDAQGLFNRAQSNSVTDGSSSSYQYNASGWDPARKVESSLSSAPTPPSLSRYTRRAYPESESGSMAADATLESMIRRVGLMGYQQEQPSASGSGSRLGSTASAPGLAPASASGSMASTPRYTEQTFAPASDSIPATSLVTPVPPLQPRHAPTSAAYPPSPPTAPLPASNSPSPIPEADLSVGSIGSASSTDSLDEYEEIHNTAHPSAAFLMASRQRGQNDARLVRELERQRATSGE</sequence>
<protein>
    <submittedName>
        <fullName evidence="2">Uncharacterized protein</fullName>
    </submittedName>
</protein>
<feature type="compositionally biased region" description="Polar residues" evidence="1">
    <location>
        <begin position="29"/>
        <end position="62"/>
    </location>
</feature>
<dbReference type="EMBL" id="SFCI01000133">
    <property type="protein sequence ID" value="TFY82192.1"/>
    <property type="molecule type" value="Genomic_DNA"/>
</dbReference>
<feature type="compositionally biased region" description="Polar residues" evidence="1">
    <location>
        <begin position="111"/>
        <end position="126"/>
    </location>
</feature>
<dbReference type="Proteomes" id="UP000298061">
    <property type="component" value="Unassembled WGS sequence"/>
</dbReference>
<feature type="compositionally biased region" description="Basic and acidic residues" evidence="1">
    <location>
        <begin position="67"/>
        <end position="76"/>
    </location>
</feature>
<feature type="compositionally biased region" description="Acidic residues" evidence="1">
    <location>
        <begin position="246"/>
        <end position="255"/>
    </location>
</feature>
<dbReference type="STRING" id="135208.A0A4Z0A5A0"/>
<dbReference type="AlphaFoldDB" id="A0A4Z0A5A0"/>
<feature type="compositionally biased region" description="Polar residues" evidence="1">
    <location>
        <begin position="299"/>
        <end position="317"/>
    </location>
</feature>
<feature type="compositionally biased region" description="Polar residues" evidence="1">
    <location>
        <begin position="410"/>
        <end position="429"/>
    </location>
</feature>
<gene>
    <name evidence="2" type="ORF">EWM64_g1820</name>
</gene>
<reference evidence="2 3" key="1">
    <citation type="submission" date="2019-02" db="EMBL/GenBank/DDBJ databases">
        <title>Genome sequencing of the rare red list fungi Hericium alpestre (H. flagellum).</title>
        <authorList>
            <person name="Buettner E."/>
            <person name="Kellner H."/>
        </authorList>
    </citation>
    <scope>NUCLEOTIDE SEQUENCE [LARGE SCALE GENOMIC DNA]</scope>
    <source>
        <strain evidence="2 3">DSM 108284</strain>
    </source>
</reference>
<name>A0A4Z0A5A0_9AGAM</name>
<comment type="caution">
    <text evidence="2">The sequence shown here is derived from an EMBL/GenBank/DDBJ whole genome shotgun (WGS) entry which is preliminary data.</text>
</comment>
<evidence type="ECO:0000313" key="2">
    <source>
        <dbReference type="EMBL" id="TFY82192.1"/>
    </source>
</evidence>
<feature type="compositionally biased region" description="Low complexity" evidence="1">
    <location>
        <begin position="1"/>
        <end position="10"/>
    </location>
</feature>
<feature type="compositionally biased region" description="Basic and acidic residues" evidence="1">
    <location>
        <begin position="99"/>
        <end position="109"/>
    </location>
</feature>
<organism evidence="2 3">
    <name type="scientific">Hericium alpestre</name>
    <dbReference type="NCBI Taxonomy" id="135208"/>
    <lineage>
        <taxon>Eukaryota</taxon>
        <taxon>Fungi</taxon>
        <taxon>Dikarya</taxon>
        <taxon>Basidiomycota</taxon>
        <taxon>Agaricomycotina</taxon>
        <taxon>Agaricomycetes</taxon>
        <taxon>Russulales</taxon>
        <taxon>Hericiaceae</taxon>
        <taxon>Hericium</taxon>
    </lineage>
</organism>
<evidence type="ECO:0000313" key="3">
    <source>
        <dbReference type="Proteomes" id="UP000298061"/>
    </source>
</evidence>
<feature type="compositionally biased region" description="Polar residues" evidence="1">
    <location>
        <begin position="374"/>
        <end position="387"/>
    </location>
</feature>
<feature type="compositionally biased region" description="Low complexity" evidence="1">
    <location>
        <begin position="388"/>
        <end position="409"/>
    </location>
</feature>
<accession>A0A4Z0A5A0</accession>
<keyword evidence="3" id="KW-1185">Reference proteome</keyword>
<dbReference type="OrthoDB" id="5573898at2759"/>
<feature type="compositionally biased region" description="Basic and acidic residues" evidence="1">
    <location>
        <begin position="11"/>
        <end position="28"/>
    </location>
</feature>
<feature type="region of interest" description="Disordered" evidence="1">
    <location>
        <begin position="299"/>
        <end position="485"/>
    </location>
</feature>
<feature type="compositionally biased region" description="Polar residues" evidence="1">
    <location>
        <begin position="77"/>
        <end position="93"/>
    </location>
</feature>
<evidence type="ECO:0000256" key="1">
    <source>
        <dbReference type="SAM" id="MobiDB-lite"/>
    </source>
</evidence>
<feature type="compositionally biased region" description="Polar residues" evidence="1">
    <location>
        <begin position="139"/>
        <end position="174"/>
    </location>
</feature>